<dbReference type="Gene3D" id="3.30.420.10">
    <property type="entry name" value="Ribonuclease H-like superfamily/Ribonuclease H"/>
    <property type="match status" value="1"/>
</dbReference>
<dbReference type="InterPro" id="IPR001584">
    <property type="entry name" value="Integrase_cat-core"/>
</dbReference>
<reference evidence="2 3" key="2">
    <citation type="journal article" date="2014" name="Genome Announc.">
        <title>Complete Genome Sequence of the Subsurface, Mesophilic Sulfate-Reducing Bacterium Desulfovibrio aespoeensis Aspo-2.</title>
        <authorList>
            <person name="Pedersen K."/>
            <person name="Bengtsson A."/>
            <person name="Edlund J."/>
            <person name="Rabe L."/>
            <person name="Hazen T."/>
            <person name="Chakraborty R."/>
            <person name="Goodwin L."/>
            <person name="Shapiro N."/>
        </authorList>
    </citation>
    <scope>NUCLEOTIDE SEQUENCE [LARGE SCALE GENOMIC DNA]</scope>
    <source>
        <strain evidence="3">ATCC 700646 / DSM 10631 / Aspo-2</strain>
    </source>
</reference>
<dbReference type="EMBL" id="CP002431">
    <property type="protein sequence ID" value="ADU61439.1"/>
    <property type="molecule type" value="Genomic_DNA"/>
</dbReference>
<protein>
    <submittedName>
        <fullName evidence="2">Integrase catalytic region</fullName>
    </submittedName>
</protein>
<dbReference type="InterPro" id="IPR050900">
    <property type="entry name" value="Transposase_IS3/IS150/IS904"/>
</dbReference>
<reference evidence="3" key="1">
    <citation type="submission" date="2010-12" db="EMBL/GenBank/DDBJ databases">
        <title>Complete sequence of Desulfovibrio aespoeensis Aspo-2.</title>
        <authorList>
            <consortium name="US DOE Joint Genome Institute"/>
            <person name="Lucas S."/>
            <person name="Copeland A."/>
            <person name="Lapidus A."/>
            <person name="Cheng J.-F."/>
            <person name="Goodwin L."/>
            <person name="Pitluck S."/>
            <person name="Chertkov O."/>
            <person name="Misra M."/>
            <person name="Detter J.C."/>
            <person name="Han C."/>
            <person name="Tapia R."/>
            <person name="Land M."/>
            <person name="Hauser L."/>
            <person name="Kyrpides N."/>
            <person name="Ivanova N."/>
            <person name="Ovchinnikova G."/>
            <person name="Pedersen K."/>
            <person name="Jagevall S."/>
            <person name="Hazen T."/>
            <person name="Woyke T."/>
        </authorList>
    </citation>
    <scope>NUCLEOTIDE SEQUENCE [LARGE SCALE GENOMIC DNA]</scope>
    <source>
        <strain evidence="3">ATCC 700646 / DSM 10631 / Aspo-2</strain>
    </source>
</reference>
<dbReference type="PROSITE" id="PS50994">
    <property type="entry name" value="INTEGRASE"/>
    <property type="match status" value="1"/>
</dbReference>
<dbReference type="Proteomes" id="UP000002191">
    <property type="component" value="Chromosome"/>
</dbReference>
<dbReference type="InterPro" id="IPR012337">
    <property type="entry name" value="RNaseH-like_sf"/>
</dbReference>
<evidence type="ECO:0000259" key="1">
    <source>
        <dbReference type="PROSITE" id="PS50994"/>
    </source>
</evidence>
<evidence type="ECO:0000313" key="3">
    <source>
        <dbReference type="Proteomes" id="UP000002191"/>
    </source>
</evidence>
<dbReference type="InterPro" id="IPR025948">
    <property type="entry name" value="HTH-like_dom"/>
</dbReference>
<dbReference type="HOGENOM" id="CLU_027402_4_1_7"/>
<keyword evidence="3" id="KW-1185">Reference proteome</keyword>
<dbReference type="GO" id="GO:0015074">
    <property type="term" value="P:DNA integration"/>
    <property type="evidence" value="ECO:0007669"/>
    <property type="project" value="InterPro"/>
</dbReference>
<accession>E6VX33</accession>
<dbReference type="PANTHER" id="PTHR46889">
    <property type="entry name" value="TRANSPOSASE INSF FOR INSERTION SEQUENCE IS3B-RELATED"/>
    <property type="match status" value="1"/>
</dbReference>
<dbReference type="eggNOG" id="COG2801">
    <property type="taxonomic scope" value="Bacteria"/>
</dbReference>
<dbReference type="PANTHER" id="PTHR46889:SF4">
    <property type="entry name" value="TRANSPOSASE INSO FOR INSERTION SEQUENCE ELEMENT IS911B-RELATED"/>
    <property type="match status" value="1"/>
</dbReference>
<dbReference type="Pfam" id="PF00665">
    <property type="entry name" value="rve"/>
    <property type="match status" value="1"/>
</dbReference>
<dbReference type="AlphaFoldDB" id="E6VX33"/>
<dbReference type="KEGG" id="das:Daes_0415"/>
<dbReference type="InterPro" id="IPR048020">
    <property type="entry name" value="Transpos_IS3"/>
</dbReference>
<organism evidence="2 3">
    <name type="scientific">Pseudodesulfovibrio aespoeensis (strain ATCC 700646 / DSM 10631 / Aspo-2)</name>
    <name type="common">Desulfovibrio aespoeensis</name>
    <dbReference type="NCBI Taxonomy" id="643562"/>
    <lineage>
        <taxon>Bacteria</taxon>
        <taxon>Pseudomonadati</taxon>
        <taxon>Thermodesulfobacteriota</taxon>
        <taxon>Desulfovibrionia</taxon>
        <taxon>Desulfovibrionales</taxon>
        <taxon>Desulfovibrionaceae</taxon>
    </lineage>
</organism>
<dbReference type="GO" id="GO:0003676">
    <property type="term" value="F:nucleic acid binding"/>
    <property type="evidence" value="ECO:0007669"/>
    <property type="project" value="InterPro"/>
</dbReference>
<gene>
    <name evidence="2" type="ordered locus">Daes_0415</name>
</gene>
<proteinExistence type="predicted"/>
<dbReference type="STRING" id="643562.Daes_0415"/>
<sequence length="282" mass="32985">MVSLPLELRRQWIKPDREYSIRRQCKLADISRSGFYYKPEAESDENLALMRLIDEQYLRQPDYGSPRMTDWLRTQGHQVNHKRVERLMQMMSLQAITPGPHTSVPNPEHPVFPYLLKGVAIEQKNQVWSADITYIPMQRGFLYLVAVIDWWSRFVLAWELSNSMDSSFCVDALNKALRISTPEVFNTDQGAQFTSREFTGVLQSKGIAISMDGKGRAIDNVFIERLWWTVKYEDIYPRAYCEGIELYHGLTCYLRYYNEERGHSSLDKRTPADVYRGNLNVH</sequence>
<dbReference type="Pfam" id="PF13276">
    <property type="entry name" value="HTH_21"/>
    <property type="match status" value="1"/>
</dbReference>
<name>E6VX33_PSEA9</name>
<dbReference type="NCBIfam" id="NF033516">
    <property type="entry name" value="transpos_IS3"/>
    <property type="match status" value="1"/>
</dbReference>
<dbReference type="SUPFAM" id="SSF53098">
    <property type="entry name" value="Ribonuclease H-like"/>
    <property type="match status" value="1"/>
</dbReference>
<dbReference type="InterPro" id="IPR036397">
    <property type="entry name" value="RNaseH_sf"/>
</dbReference>
<feature type="domain" description="Integrase catalytic" evidence="1">
    <location>
        <begin position="109"/>
        <end position="279"/>
    </location>
</feature>
<evidence type="ECO:0000313" key="2">
    <source>
        <dbReference type="EMBL" id="ADU61439.1"/>
    </source>
</evidence>